<dbReference type="Gene3D" id="3.30.70.270">
    <property type="match status" value="1"/>
</dbReference>
<evidence type="ECO:0000313" key="12">
    <source>
        <dbReference type="Proteomes" id="UP001056890"/>
    </source>
</evidence>
<keyword evidence="6 9" id="KW-1133">Transmembrane helix</keyword>
<protein>
    <recommendedName>
        <fullName evidence="3">diguanylate cyclase</fullName>
        <ecNumber evidence="3">2.7.7.65</ecNumber>
    </recommendedName>
</protein>
<dbReference type="Pfam" id="PF00990">
    <property type="entry name" value="GGDEF"/>
    <property type="match status" value="1"/>
</dbReference>
<dbReference type="CDD" id="cd12912">
    <property type="entry name" value="PDC2_MCP_like"/>
    <property type="match status" value="1"/>
</dbReference>
<dbReference type="InterPro" id="IPR050469">
    <property type="entry name" value="Diguanylate_Cyclase"/>
</dbReference>
<dbReference type="Gene3D" id="3.30.450.20">
    <property type="entry name" value="PAS domain"/>
    <property type="match status" value="2"/>
</dbReference>
<evidence type="ECO:0000313" key="11">
    <source>
        <dbReference type="EMBL" id="USV55805.1"/>
    </source>
</evidence>
<feature type="domain" description="GGDEF" evidence="10">
    <location>
        <begin position="394"/>
        <end position="525"/>
    </location>
</feature>
<evidence type="ECO:0000259" key="10">
    <source>
        <dbReference type="PROSITE" id="PS50887"/>
    </source>
</evidence>
<feature type="transmembrane region" description="Helical" evidence="9">
    <location>
        <begin position="291"/>
        <end position="310"/>
    </location>
</feature>
<dbReference type="CDD" id="cd18773">
    <property type="entry name" value="PDC1_HK_sensor"/>
    <property type="match status" value="1"/>
</dbReference>
<evidence type="ECO:0000256" key="2">
    <source>
        <dbReference type="ARBA" id="ARBA00004651"/>
    </source>
</evidence>
<evidence type="ECO:0000256" key="4">
    <source>
        <dbReference type="ARBA" id="ARBA00022475"/>
    </source>
</evidence>
<dbReference type="RefSeq" id="WP_252994343.1">
    <property type="nucleotide sequence ID" value="NZ_CP099717.1"/>
</dbReference>
<comment type="cofactor">
    <cofactor evidence="1">
        <name>Mg(2+)</name>
        <dbReference type="ChEBI" id="CHEBI:18420"/>
    </cofactor>
</comment>
<evidence type="ECO:0000256" key="7">
    <source>
        <dbReference type="ARBA" id="ARBA00023136"/>
    </source>
</evidence>
<dbReference type="InterPro" id="IPR029151">
    <property type="entry name" value="Sensor-like_sf"/>
</dbReference>
<name>A0AAE9SAL5_9GAMM</name>
<dbReference type="AlphaFoldDB" id="A0AAE9SAL5"/>
<dbReference type="EC" id="2.7.7.65" evidence="3"/>
<dbReference type="EMBL" id="CP099717">
    <property type="protein sequence ID" value="USV55805.1"/>
    <property type="molecule type" value="Genomic_DNA"/>
</dbReference>
<evidence type="ECO:0000256" key="5">
    <source>
        <dbReference type="ARBA" id="ARBA00022692"/>
    </source>
</evidence>
<comment type="catalytic activity">
    <reaction evidence="8">
        <text>2 GTP = 3',3'-c-di-GMP + 2 diphosphate</text>
        <dbReference type="Rhea" id="RHEA:24898"/>
        <dbReference type="ChEBI" id="CHEBI:33019"/>
        <dbReference type="ChEBI" id="CHEBI:37565"/>
        <dbReference type="ChEBI" id="CHEBI:58805"/>
        <dbReference type="EC" id="2.7.7.65"/>
    </reaction>
</comment>
<reference evidence="11" key="1">
    <citation type="submission" date="2022-06" db="EMBL/GenBank/DDBJ databases">
        <title>Complete Genome of Aeromonas sp. Strain SOD01 Isolated from an Urban Freshwater Stream.</title>
        <authorList>
            <person name="Williams L.E."/>
            <person name="Brysgel T."/>
            <person name="Capestro E.M."/>
            <person name="Foltz G.V."/>
            <person name="Gardner A.E."/>
            <person name="Ingrassia J."/>
            <person name="Peterson E."/>
            <person name="Arruda J."/>
            <person name="Flaherty I."/>
            <person name="Hunt M."/>
            <person name="Pappas G."/>
            <person name="Ramsaran S."/>
            <person name="Rocha M."/>
        </authorList>
    </citation>
    <scope>NUCLEOTIDE SEQUENCE</scope>
    <source>
        <strain evidence="11">SOD01</strain>
    </source>
</reference>
<keyword evidence="12" id="KW-1185">Reference proteome</keyword>
<evidence type="ECO:0000256" key="8">
    <source>
        <dbReference type="ARBA" id="ARBA00034247"/>
    </source>
</evidence>
<dbReference type="SMART" id="SM00267">
    <property type="entry name" value="GGDEF"/>
    <property type="match status" value="1"/>
</dbReference>
<keyword evidence="4" id="KW-1003">Cell membrane</keyword>
<dbReference type="NCBIfam" id="TIGR00254">
    <property type="entry name" value="GGDEF"/>
    <property type="match status" value="1"/>
</dbReference>
<dbReference type="InterPro" id="IPR043128">
    <property type="entry name" value="Rev_trsase/Diguanyl_cyclase"/>
</dbReference>
<dbReference type="Pfam" id="PF02743">
    <property type="entry name" value="dCache_1"/>
    <property type="match status" value="1"/>
</dbReference>
<dbReference type="GO" id="GO:0052621">
    <property type="term" value="F:diguanylate cyclase activity"/>
    <property type="evidence" value="ECO:0007669"/>
    <property type="project" value="UniProtKB-EC"/>
</dbReference>
<dbReference type="InterPro" id="IPR000160">
    <property type="entry name" value="GGDEF_dom"/>
</dbReference>
<dbReference type="PROSITE" id="PS50887">
    <property type="entry name" value="GGDEF"/>
    <property type="match status" value="1"/>
</dbReference>
<comment type="subcellular location">
    <subcellularLocation>
        <location evidence="2">Cell membrane</location>
        <topology evidence="2">Multi-pass membrane protein</topology>
    </subcellularLocation>
</comment>
<dbReference type="CDD" id="cd01949">
    <property type="entry name" value="GGDEF"/>
    <property type="match status" value="1"/>
</dbReference>
<gene>
    <name evidence="11" type="ORF">NHF51_10505</name>
</gene>
<evidence type="ECO:0000256" key="1">
    <source>
        <dbReference type="ARBA" id="ARBA00001946"/>
    </source>
</evidence>
<proteinExistence type="predicted"/>
<dbReference type="GO" id="GO:0005886">
    <property type="term" value="C:plasma membrane"/>
    <property type="evidence" value="ECO:0007669"/>
    <property type="project" value="UniProtKB-SubCell"/>
</dbReference>
<evidence type="ECO:0000256" key="9">
    <source>
        <dbReference type="SAM" id="Phobius"/>
    </source>
</evidence>
<evidence type="ECO:0000256" key="6">
    <source>
        <dbReference type="ARBA" id="ARBA00022989"/>
    </source>
</evidence>
<organism evidence="11 12">
    <name type="scientific">Aeromonas encheleia</name>
    <dbReference type="NCBI Taxonomy" id="73010"/>
    <lineage>
        <taxon>Bacteria</taxon>
        <taxon>Pseudomonadati</taxon>
        <taxon>Pseudomonadota</taxon>
        <taxon>Gammaproteobacteria</taxon>
        <taxon>Aeromonadales</taxon>
        <taxon>Aeromonadaceae</taxon>
        <taxon>Aeromonas</taxon>
    </lineage>
</organism>
<accession>A0AAE9SAL5</accession>
<dbReference type="PANTHER" id="PTHR45138">
    <property type="entry name" value="REGULATORY COMPONENTS OF SENSORY TRANSDUCTION SYSTEM"/>
    <property type="match status" value="1"/>
</dbReference>
<keyword evidence="7 9" id="KW-0472">Membrane</keyword>
<evidence type="ECO:0000256" key="3">
    <source>
        <dbReference type="ARBA" id="ARBA00012528"/>
    </source>
</evidence>
<dbReference type="InterPro" id="IPR033479">
    <property type="entry name" value="dCache_1"/>
</dbReference>
<dbReference type="PANTHER" id="PTHR45138:SF9">
    <property type="entry name" value="DIGUANYLATE CYCLASE DGCM-RELATED"/>
    <property type="match status" value="1"/>
</dbReference>
<dbReference type="InterPro" id="IPR029787">
    <property type="entry name" value="Nucleotide_cyclase"/>
</dbReference>
<dbReference type="FunFam" id="3.30.70.270:FF:000001">
    <property type="entry name" value="Diguanylate cyclase domain protein"/>
    <property type="match status" value="1"/>
</dbReference>
<sequence length="525" mass="57696">MQPHWLLKLDLHRLILALAVFGVLATFGNSFYAIHQAQRQLLIASTLEANRVYAAKLAASTEAMLQSTQDKLAYSASLLAPLLQANNVPALEEEVSRLRLQTNIFNSVVIFNSDATIVAVSPETLQLKGAKLSTPLSRQALSLQKPLISDPFVSLSGNYLISLSYPVFAADQRYLGYVAGTIYLQSANILSSMLGQHYYQDGSYLYVVDREKTLIYHPDPRRIGQKIVGNQVVDQVLHGQQGALSVLNSRGIDMLAGFAPVASASWGIVAQRPRSAALAGLDEQMLSILKGMIPLTLFILFIIWLFATLISRPLRQLANKARLMDQQEAISNISGIRAWYFEAAQLKQAILKGLGLLNIKIDKLHNDSHTDAMTGLLNRRAMQNMLDAYQAERRALSVITLDIDHFKAINDNFGHDVGDEVIIALAGLMRQEIRPDAALFRSGGEEFLLLLPGVSLSQAQAIAERLRLKVAAHEMARVGRVTLSLGVAHWPDHATSSLGEVLKCADKALYEAKHRGRNCVVVGMC</sequence>
<dbReference type="SUPFAM" id="SSF103190">
    <property type="entry name" value="Sensory domain-like"/>
    <property type="match status" value="2"/>
</dbReference>
<dbReference type="Proteomes" id="UP001056890">
    <property type="component" value="Chromosome"/>
</dbReference>
<keyword evidence="5 9" id="KW-0812">Transmembrane</keyword>
<dbReference type="SUPFAM" id="SSF55073">
    <property type="entry name" value="Nucleotide cyclase"/>
    <property type="match status" value="1"/>
</dbReference>